<sequence length="61" mass="6512">MVGRVTHLMTLLLCERMTIIASCGFAYRCGDGTGYGSCAVAFMSGVSDEWRLPCIVTVTGC</sequence>
<protein>
    <submittedName>
        <fullName evidence="1">Uncharacterized protein</fullName>
    </submittedName>
</protein>
<evidence type="ECO:0000313" key="1">
    <source>
        <dbReference type="EMBL" id="KVV45834.1"/>
    </source>
</evidence>
<reference evidence="1 2" key="1">
    <citation type="submission" date="2015-11" db="EMBL/GenBank/DDBJ databases">
        <title>Expanding the genomic diversity of Burkholderia species for the development of highly accurate diagnostics.</title>
        <authorList>
            <person name="Sahl J."/>
            <person name="Keim P."/>
            <person name="Wagner D."/>
        </authorList>
    </citation>
    <scope>NUCLEOTIDE SEQUENCE [LARGE SCALE GENOMIC DNA]</scope>
    <source>
        <strain evidence="1 2">MSMB1301WGS</strain>
    </source>
</reference>
<dbReference type="AlphaFoldDB" id="A0A105VE95"/>
<comment type="caution">
    <text evidence="1">The sequence shown here is derived from an EMBL/GenBank/DDBJ whole genome shotgun (WGS) entry which is preliminary data.</text>
</comment>
<organism evidence="1 2">
    <name type="scientific">Burkholderia territorii</name>
    <dbReference type="NCBI Taxonomy" id="1503055"/>
    <lineage>
        <taxon>Bacteria</taxon>
        <taxon>Pseudomonadati</taxon>
        <taxon>Pseudomonadota</taxon>
        <taxon>Betaproteobacteria</taxon>
        <taxon>Burkholderiales</taxon>
        <taxon>Burkholderiaceae</taxon>
        <taxon>Burkholderia</taxon>
        <taxon>Burkholderia cepacia complex</taxon>
    </lineage>
</organism>
<dbReference type="EMBL" id="LPEQ01000083">
    <property type="protein sequence ID" value="KVV45834.1"/>
    <property type="molecule type" value="Genomic_DNA"/>
</dbReference>
<dbReference type="Proteomes" id="UP000062317">
    <property type="component" value="Unassembled WGS sequence"/>
</dbReference>
<gene>
    <name evidence="1" type="ORF">WT27_06940</name>
</gene>
<keyword evidence="2" id="KW-1185">Reference proteome</keyword>
<evidence type="ECO:0000313" key="2">
    <source>
        <dbReference type="Proteomes" id="UP000062317"/>
    </source>
</evidence>
<accession>A0A105VE95</accession>
<proteinExistence type="predicted"/>
<name>A0A105VE95_9BURK</name>